<sequence>MEKEQIYRQTTSQIKSLIDGVDNKVGALANVAAALKETFSYYFWVGFYIVKGEILELGPFQGPVACYTIKEGKGVCGTAWKLRKTIVVPDVEKFPGYIACSSKSRSEIVVPVFKGSDVVAVIDVDSANLNAFDDKDKEGLETIAKMIEPLF</sequence>
<dbReference type="EMBL" id="BPUB01000001">
    <property type="protein sequence ID" value="GJG57668.1"/>
    <property type="molecule type" value="Genomic_DNA"/>
</dbReference>
<dbReference type="AlphaFoldDB" id="A0A9R1C7Y9"/>
<proteinExistence type="inferred from homology"/>
<dbReference type="Pfam" id="PF13185">
    <property type="entry name" value="GAF_2"/>
    <property type="match status" value="1"/>
</dbReference>
<dbReference type="GeneID" id="72468572"/>
<dbReference type="SUPFAM" id="SSF55781">
    <property type="entry name" value="GAF domain-like"/>
    <property type="match status" value="1"/>
</dbReference>
<dbReference type="InterPro" id="IPR003018">
    <property type="entry name" value="GAF"/>
</dbReference>
<protein>
    <recommendedName>
        <fullName evidence="2">GAF domain-containing protein</fullName>
    </recommendedName>
</protein>
<evidence type="ECO:0000313" key="4">
    <source>
        <dbReference type="Proteomes" id="UP000825483"/>
    </source>
</evidence>
<comment type="caution">
    <text evidence="3">The sequence shown here is derived from an EMBL/GenBank/DDBJ whole genome shotgun (WGS) entry which is preliminary data.</text>
</comment>
<dbReference type="RefSeq" id="WP_223928148.1">
    <property type="nucleotide sequence ID" value="NZ_BPTU01000003.1"/>
</dbReference>
<evidence type="ECO:0000256" key="1">
    <source>
        <dbReference type="ARBA" id="ARBA00038454"/>
    </source>
</evidence>
<feature type="domain" description="GAF" evidence="2">
    <location>
        <begin position="42"/>
        <end position="144"/>
    </location>
</feature>
<gene>
    <name evidence="3" type="ORF">PRLR5076_05190</name>
</gene>
<dbReference type="Gene3D" id="3.30.450.40">
    <property type="match status" value="1"/>
</dbReference>
<dbReference type="InterPro" id="IPR051330">
    <property type="entry name" value="Phosphatase_reg/MetRdx"/>
</dbReference>
<dbReference type="Proteomes" id="UP000825483">
    <property type="component" value="Unassembled WGS sequence"/>
</dbReference>
<dbReference type="PANTHER" id="PTHR21021">
    <property type="entry name" value="GAF/PUTATIVE CYTOSKELETAL PROTEIN"/>
    <property type="match status" value="1"/>
</dbReference>
<dbReference type="GO" id="GO:0005829">
    <property type="term" value="C:cytosol"/>
    <property type="evidence" value="ECO:0007669"/>
    <property type="project" value="TreeGrafter"/>
</dbReference>
<keyword evidence="4" id="KW-1185">Reference proteome</keyword>
<dbReference type="GO" id="GO:0033745">
    <property type="term" value="F:L-methionine-(R)-S-oxide reductase activity"/>
    <property type="evidence" value="ECO:0007669"/>
    <property type="project" value="TreeGrafter"/>
</dbReference>
<organism evidence="3 4">
    <name type="scientific">Prevotella lacticifex</name>
    <dbReference type="NCBI Taxonomy" id="2854755"/>
    <lineage>
        <taxon>Bacteria</taxon>
        <taxon>Pseudomonadati</taxon>
        <taxon>Bacteroidota</taxon>
        <taxon>Bacteroidia</taxon>
        <taxon>Bacteroidales</taxon>
        <taxon>Prevotellaceae</taxon>
        <taxon>Prevotella</taxon>
    </lineage>
</organism>
<accession>A0A9R1C7Y9</accession>
<dbReference type="FunFam" id="3.30.450.40:FF:000008">
    <property type="entry name" value="GAF domain-containing proteins"/>
    <property type="match status" value="1"/>
</dbReference>
<reference evidence="3" key="1">
    <citation type="journal article" date="2022" name="Int. J. Syst. Evol. Microbiol.">
        <title>Prevotella lacticifex sp. nov., isolated from the rumen of cows.</title>
        <authorList>
            <person name="Shinkai T."/>
            <person name="Ikeyama N."/>
            <person name="Kumagai M."/>
            <person name="Ohmori H."/>
            <person name="Sakamoto M."/>
            <person name="Ohkuma M."/>
            <person name="Mitsumori M."/>
        </authorList>
    </citation>
    <scope>NUCLEOTIDE SEQUENCE</scope>
    <source>
        <strain evidence="3">R5076</strain>
    </source>
</reference>
<evidence type="ECO:0000313" key="3">
    <source>
        <dbReference type="EMBL" id="GJG57668.1"/>
    </source>
</evidence>
<name>A0A9R1C7Y9_9BACT</name>
<evidence type="ECO:0000259" key="2">
    <source>
        <dbReference type="Pfam" id="PF13185"/>
    </source>
</evidence>
<comment type="similarity">
    <text evidence="1">Belongs to the free Met sulfoxide reductase family.</text>
</comment>
<dbReference type="PANTHER" id="PTHR21021:SF15">
    <property type="entry name" value="FREE METHIONINE-R-SULFOXIDE REDUCTASE"/>
    <property type="match status" value="1"/>
</dbReference>
<dbReference type="InterPro" id="IPR029016">
    <property type="entry name" value="GAF-like_dom_sf"/>
</dbReference>